<feature type="compositionally biased region" description="Pro residues" evidence="1">
    <location>
        <begin position="269"/>
        <end position="281"/>
    </location>
</feature>
<feature type="non-terminal residue" evidence="2">
    <location>
        <position position="308"/>
    </location>
</feature>
<evidence type="ECO:0000313" key="2">
    <source>
        <dbReference type="EMBL" id="EFI92288.1"/>
    </source>
</evidence>
<accession>D8QIU2</accession>
<dbReference type="HOGENOM" id="CLU_903614_0_0_1"/>
<name>D8QIU2_SCHCM</name>
<reference evidence="2 3" key="1">
    <citation type="journal article" date="2010" name="Nat. Biotechnol.">
        <title>Genome sequence of the model mushroom Schizophyllum commune.</title>
        <authorList>
            <person name="Ohm R.A."/>
            <person name="de Jong J.F."/>
            <person name="Lugones L.G."/>
            <person name="Aerts A."/>
            <person name="Kothe E."/>
            <person name="Stajich J.E."/>
            <person name="de Vries R.P."/>
            <person name="Record E."/>
            <person name="Levasseur A."/>
            <person name="Baker S.E."/>
            <person name="Bartholomew K.A."/>
            <person name="Coutinho P.M."/>
            <person name="Erdmann S."/>
            <person name="Fowler T.J."/>
            <person name="Gathman A.C."/>
            <person name="Lombard V."/>
            <person name="Henrissat B."/>
            <person name="Knabe N."/>
            <person name="Kuees U."/>
            <person name="Lilly W.W."/>
            <person name="Lindquist E."/>
            <person name="Lucas S."/>
            <person name="Magnuson J.K."/>
            <person name="Piumi F."/>
            <person name="Raudaskoski M."/>
            <person name="Salamov A."/>
            <person name="Schmutz J."/>
            <person name="Schwarze F.W.M.R."/>
            <person name="vanKuyk P.A."/>
            <person name="Horton J.S."/>
            <person name="Grigoriev I.V."/>
            <person name="Woesten H.A.B."/>
        </authorList>
    </citation>
    <scope>NUCLEOTIDE SEQUENCE [LARGE SCALE GENOMIC DNA]</scope>
    <source>
        <strain evidence="3">H4-8 / FGSC 9210</strain>
    </source>
</reference>
<keyword evidence="3" id="KW-1185">Reference proteome</keyword>
<dbReference type="AlphaFoldDB" id="D8QIU2"/>
<dbReference type="EMBL" id="GL377313">
    <property type="protein sequence ID" value="EFI92288.1"/>
    <property type="molecule type" value="Genomic_DNA"/>
</dbReference>
<dbReference type="VEuPathDB" id="FungiDB:SCHCODRAFT_01106919"/>
<feature type="region of interest" description="Disordered" evidence="1">
    <location>
        <begin position="135"/>
        <end position="156"/>
    </location>
</feature>
<organism evidence="3">
    <name type="scientific">Schizophyllum commune (strain H4-8 / FGSC 9210)</name>
    <name type="common">Split gill fungus</name>
    <dbReference type="NCBI Taxonomy" id="578458"/>
    <lineage>
        <taxon>Eukaryota</taxon>
        <taxon>Fungi</taxon>
        <taxon>Dikarya</taxon>
        <taxon>Basidiomycota</taxon>
        <taxon>Agaricomycotina</taxon>
        <taxon>Agaricomycetes</taxon>
        <taxon>Agaricomycetidae</taxon>
        <taxon>Agaricales</taxon>
        <taxon>Schizophyllaceae</taxon>
        <taxon>Schizophyllum</taxon>
    </lineage>
</organism>
<sequence length="308" mass="34027">MRGAPRAKDATGQHILRLLARQGGARVREAARAQAIYEPSYLTRGNERALRGWRVPPLPLFIRVYPDDARGNAVGRKSTCAVVHGLADRPTAVGVAAAKTHTRYLPHAPCPCATDRISQEGKLCRYEADALRRRCRRSDPSAQKAGGHGQMSPRSFRRRNRGLSCICEILTSHAAFLAAPRTADGRGDYAAESRSRRGEAPPRQLTEATMLYPMPSSSPHAASRWTSDVRRMRLGRVDEFTDFHLLIAAFHATRGYKRLSTHEGRRDAAPPPLRGHPPSPHNPHALPNHKERTDIVEGGAKDVLTTRC</sequence>
<dbReference type="KEGG" id="scm:SCHCO_01106919"/>
<evidence type="ECO:0000256" key="1">
    <source>
        <dbReference type="SAM" id="MobiDB-lite"/>
    </source>
</evidence>
<dbReference type="RefSeq" id="XP_003027191.1">
    <property type="nucleotide sequence ID" value="XM_003027145.1"/>
</dbReference>
<proteinExistence type="predicted"/>
<dbReference type="Proteomes" id="UP000007431">
    <property type="component" value="Unassembled WGS sequence"/>
</dbReference>
<dbReference type="GeneID" id="9593681"/>
<feature type="region of interest" description="Disordered" evidence="1">
    <location>
        <begin position="258"/>
        <end position="293"/>
    </location>
</feature>
<evidence type="ECO:0000313" key="3">
    <source>
        <dbReference type="Proteomes" id="UP000007431"/>
    </source>
</evidence>
<gene>
    <name evidence="2" type="ORF">SCHCODRAFT_113807</name>
</gene>
<dbReference type="InParanoid" id="D8QIU2"/>
<protein>
    <submittedName>
        <fullName evidence="2">Uncharacterized protein</fullName>
    </submittedName>
</protein>